<proteinExistence type="inferred from homology"/>
<evidence type="ECO:0000256" key="6">
    <source>
        <dbReference type="ARBA" id="ARBA00022679"/>
    </source>
</evidence>
<evidence type="ECO:0000256" key="8">
    <source>
        <dbReference type="ARBA" id="ARBA00022723"/>
    </source>
</evidence>
<dbReference type="PROSITE" id="PS51918">
    <property type="entry name" value="RADICAL_SAM"/>
    <property type="match status" value="1"/>
</dbReference>
<comment type="caution">
    <text evidence="13">The sequence shown here is derived from an EMBL/GenBank/DDBJ whole genome shotgun (WGS) entry which is preliminary data.</text>
</comment>
<sequence>MQTKRPNWLRVKLPQGKEYHRLKNVLRSAGLHTVCEEAICPNIGECFGQGTATFLILGDVCTRRCNFCAVTKGHPSILDEDEPERIARVVKQIGLRHVVITSVTRDDLPDGGAKIYARTIRSIRTYNSTCTIEVLIPDFKGSEEALEIVLKEYPDILNHNLETVPRLYPDVRLQADYEFSLSLLEKVNVIHPGCITKSGLILGMGEEYDEIIDVMKDLREANCDILTIGQYLSPGKEYIPIKRYYHPEEFKRLKYEGEKMGFKHVESGPLVRSSYHAAAQFNFV</sequence>
<dbReference type="InterPro" id="IPR031691">
    <property type="entry name" value="LIAS_N"/>
</dbReference>
<evidence type="ECO:0000256" key="9">
    <source>
        <dbReference type="ARBA" id="ARBA00023004"/>
    </source>
</evidence>
<comment type="subcellular location">
    <subcellularLocation>
        <location evidence="2">Mitochondrion</location>
    </subcellularLocation>
</comment>
<comment type="cofactor">
    <cofactor evidence="1">
        <name>[4Fe-4S] cluster</name>
        <dbReference type="ChEBI" id="CHEBI:49883"/>
    </cofactor>
</comment>
<dbReference type="SMART" id="SM00729">
    <property type="entry name" value="Elp3"/>
    <property type="match status" value="1"/>
</dbReference>
<keyword evidence="8" id="KW-0479">Metal-binding</keyword>
<dbReference type="FunFam" id="3.20.20.70:FF:000040">
    <property type="entry name" value="Lipoyl synthase"/>
    <property type="match status" value="1"/>
</dbReference>
<dbReference type="InterPro" id="IPR007197">
    <property type="entry name" value="rSAM"/>
</dbReference>
<evidence type="ECO:0000256" key="3">
    <source>
        <dbReference type="ARBA" id="ARBA00012237"/>
    </source>
</evidence>
<dbReference type="SFLD" id="SFLDG01058">
    <property type="entry name" value="lipoyl_synthase_like"/>
    <property type="match status" value="1"/>
</dbReference>
<evidence type="ECO:0000256" key="7">
    <source>
        <dbReference type="ARBA" id="ARBA00022691"/>
    </source>
</evidence>
<keyword evidence="4" id="KW-0004">4Fe-4S</keyword>
<evidence type="ECO:0000256" key="11">
    <source>
        <dbReference type="ARBA" id="ARBA00047326"/>
    </source>
</evidence>
<protein>
    <recommendedName>
        <fullName evidence="3">lipoyl synthase</fullName>
        <ecNumber evidence="3">2.8.1.8</ecNumber>
    </recommendedName>
</protein>
<dbReference type="InterPro" id="IPR058240">
    <property type="entry name" value="rSAM_sf"/>
</dbReference>
<dbReference type="Pfam" id="PF16881">
    <property type="entry name" value="LIAS_N"/>
    <property type="match status" value="1"/>
</dbReference>
<dbReference type="PIRSF" id="PIRSF005963">
    <property type="entry name" value="Lipoyl_synth"/>
    <property type="match status" value="1"/>
</dbReference>
<feature type="domain" description="Radical SAM core" evidence="12">
    <location>
        <begin position="47"/>
        <end position="263"/>
    </location>
</feature>
<gene>
    <name evidence="13" type="ORF">LCGC14_1158500</name>
</gene>
<dbReference type="InterPro" id="IPR006638">
    <property type="entry name" value="Elp3/MiaA/NifB-like_rSAM"/>
</dbReference>
<keyword evidence="7" id="KW-0949">S-adenosyl-L-methionine</keyword>
<dbReference type="InterPro" id="IPR003698">
    <property type="entry name" value="Lipoyl_synth"/>
</dbReference>
<dbReference type="GO" id="GO:0051539">
    <property type="term" value="F:4 iron, 4 sulfur cluster binding"/>
    <property type="evidence" value="ECO:0007669"/>
    <property type="project" value="UniProtKB-KW"/>
</dbReference>
<accession>A0A0F9LTD2</accession>
<evidence type="ECO:0000256" key="2">
    <source>
        <dbReference type="ARBA" id="ARBA00004173"/>
    </source>
</evidence>
<dbReference type="NCBIfam" id="NF004019">
    <property type="entry name" value="PRK05481.1"/>
    <property type="match status" value="1"/>
</dbReference>
<dbReference type="PANTHER" id="PTHR10949">
    <property type="entry name" value="LIPOYL SYNTHASE"/>
    <property type="match status" value="1"/>
</dbReference>
<dbReference type="SUPFAM" id="SSF102114">
    <property type="entry name" value="Radical SAM enzymes"/>
    <property type="match status" value="1"/>
</dbReference>
<evidence type="ECO:0000256" key="4">
    <source>
        <dbReference type="ARBA" id="ARBA00022485"/>
    </source>
</evidence>
<dbReference type="EMBL" id="LAZR01005626">
    <property type="protein sequence ID" value="KKM98389.1"/>
    <property type="molecule type" value="Genomic_DNA"/>
</dbReference>
<name>A0A0F9LTD2_9ZZZZ</name>
<dbReference type="PANTHER" id="PTHR10949:SF0">
    <property type="entry name" value="LIPOYL SYNTHASE, MITOCHONDRIAL"/>
    <property type="match status" value="1"/>
</dbReference>
<evidence type="ECO:0000259" key="12">
    <source>
        <dbReference type="PROSITE" id="PS51918"/>
    </source>
</evidence>
<dbReference type="Pfam" id="PF04055">
    <property type="entry name" value="Radical_SAM"/>
    <property type="match status" value="1"/>
</dbReference>
<dbReference type="AlphaFoldDB" id="A0A0F9LTD2"/>
<keyword evidence="9" id="KW-0408">Iron</keyword>
<keyword evidence="6" id="KW-0808">Transferase</keyword>
<evidence type="ECO:0000313" key="13">
    <source>
        <dbReference type="EMBL" id="KKM98389.1"/>
    </source>
</evidence>
<dbReference type="SFLD" id="SFLDS00029">
    <property type="entry name" value="Radical_SAM"/>
    <property type="match status" value="1"/>
</dbReference>
<keyword evidence="5" id="KW-0963">Cytoplasm</keyword>
<dbReference type="SFLD" id="SFLDF00271">
    <property type="entry name" value="lipoyl_synthase"/>
    <property type="match status" value="1"/>
</dbReference>
<dbReference type="InterPro" id="IPR013785">
    <property type="entry name" value="Aldolase_TIM"/>
</dbReference>
<keyword evidence="10" id="KW-0411">Iron-sulfur</keyword>
<dbReference type="GO" id="GO:0005739">
    <property type="term" value="C:mitochondrion"/>
    <property type="evidence" value="ECO:0007669"/>
    <property type="project" value="UniProtKB-SubCell"/>
</dbReference>
<reference evidence="13" key="1">
    <citation type="journal article" date="2015" name="Nature">
        <title>Complex archaea that bridge the gap between prokaryotes and eukaryotes.</title>
        <authorList>
            <person name="Spang A."/>
            <person name="Saw J.H."/>
            <person name="Jorgensen S.L."/>
            <person name="Zaremba-Niedzwiedzka K."/>
            <person name="Martijn J."/>
            <person name="Lind A.E."/>
            <person name="van Eijk R."/>
            <person name="Schleper C."/>
            <person name="Guy L."/>
            <person name="Ettema T.J."/>
        </authorList>
    </citation>
    <scope>NUCLEOTIDE SEQUENCE</scope>
</reference>
<dbReference type="EC" id="2.8.1.8" evidence="3"/>
<organism evidence="13">
    <name type="scientific">marine sediment metagenome</name>
    <dbReference type="NCBI Taxonomy" id="412755"/>
    <lineage>
        <taxon>unclassified sequences</taxon>
        <taxon>metagenomes</taxon>
        <taxon>ecological metagenomes</taxon>
    </lineage>
</organism>
<dbReference type="NCBIfam" id="TIGR00510">
    <property type="entry name" value="lipA"/>
    <property type="match status" value="1"/>
</dbReference>
<dbReference type="GO" id="GO:0016992">
    <property type="term" value="F:lipoate synthase activity"/>
    <property type="evidence" value="ECO:0007669"/>
    <property type="project" value="UniProtKB-EC"/>
</dbReference>
<comment type="catalytic activity">
    <reaction evidence="11">
        <text>[[Fe-S] cluster scaffold protein carrying a second [4Fe-4S](2+) cluster] + N(6)-octanoyl-L-lysyl-[protein] + 2 oxidized [2Fe-2S]-[ferredoxin] + 2 S-adenosyl-L-methionine + 4 H(+) = [[Fe-S] cluster scaffold protein] + N(6)-[(R)-dihydrolipoyl]-L-lysyl-[protein] + 4 Fe(3+) + 2 hydrogen sulfide + 2 5'-deoxyadenosine + 2 L-methionine + 2 reduced [2Fe-2S]-[ferredoxin]</text>
        <dbReference type="Rhea" id="RHEA:16585"/>
        <dbReference type="Rhea" id="RHEA-COMP:9928"/>
        <dbReference type="Rhea" id="RHEA-COMP:10000"/>
        <dbReference type="Rhea" id="RHEA-COMP:10001"/>
        <dbReference type="Rhea" id="RHEA-COMP:10475"/>
        <dbReference type="Rhea" id="RHEA-COMP:14568"/>
        <dbReference type="Rhea" id="RHEA-COMP:14569"/>
        <dbReference type="ChEBI" id="CHEBI:15378"/>
        <dbReference type="ChEBI" id="CHEBI:17319"/>
        <dbReference type="ChEBI" id="CHEBI:29034"/>
        <dbReference type="ChEBI" id="CHEBI:29919"/>
        <dbReference type="ChEBI" id="CHEBI:33722"/>
        <dbReference type="ChEBI" id="CHEBI:33737"/>
        <dbReference type="ChEBI" id="CHEBI:33738"/>
        <dbReference type="ChEBI" id="CHEBI:57844"/>
        <dbReference type="ChEBI" id="CHEBI:59789"/>
        <dbReference type="ChEBI" id="CHEBI:78809"/>
        <dbReference type="ChEBI" id="CHEBI:83100"/>
        <dbReference type="EC" id="2.8.1.8"/>
    </reaction>
</comment>
<dbReference type="NCBIfam" id="NF009544">
    <property type="entry name" value="PRK12928.1"/>
    <property type="match status" value="1"/>
</dbReference>
<evidence type="ECO:0000256" key="1">
    <source>
        <dbReference type="ARBA" id="ARBA00001966"/>
    </source>
</evidence>
<evidence type="ECO:0000256" key="10">
    <source>
        <dbReference type="ARBA" id="ARBA00023014"/>
    </source>
</evidence>
<dbReference type="GO" id="GO:0046872">
    <property type="term" value="F:metal ion binding"/>
    <property type="evidence" value="ECO:0007669"/>
    <property type="project" value="UniProtKB-KW"/>
</dbReference>
<dbReference type="CDD" id="cd01335">
    <property type="entry name" value="Radical_SAM"/>
    <property type="match status" value="1"/>
</dbReference>
<dbReference type="HAMAP" id="MF_00206">
    <property type="entry name" value="Lipoyl_synth"/>
    <property type="match status" value="1"/>
</dbReference>
<dbReference type="Gene3D" id="3.20.20.70">
    <property type="entry name" value="Aldolase class I"/>
    <property type="match status" value="1"/>
</dbReference>
<evidence type="ECO:0000256" key="5">
    <source>
        <dbReference type="ARBA" id="ARBA00022490"/>
    </source>
</evidence>